<accession>A0AC34EZQ0</accession>
<protein>
    <submittedName>
        <fullName evidence="2">Uncharacterized protein</fullName>
    </submittedName>
</protein>
<sequence length="146" mass="16684">MLKKTVIKTDSGEEIPLERTIANIPNLTMLIYEPAENSKSISSKTAKELLRIPSFQSLEVLGLENVPEDFDIDTMFYEIIKKSGSKIQSWIIYDGPITSEHKKHLQEIADEILDEKIYKYVPPFIGFPGQTRAHVLYDLHRKSCSS</sequence>
<dbReference type="WBParaSite" id="ES5_v2.g10085.t1">
    <property type="protein sequence ID" value="ES5_v2.g10085.t1"/>
    <property type="gene ID" value="ES5_v2.g10085"/>
</dbReference>
<dbReference type="Proteomes" id="UP000887579">
    <property type="component" value="Unplaced"/>
</dbReference>
<organism evidence="1 2">
    <name type="scientific">Panagrolaimus sp. ES5</name>
    <dbReference type="NCBI Taxonomy" id="591445"/>
    <lineage>
        <taxon>Eukaryota</taxon>
        <taxon>Metazoa</taxon>
        <taxon>Ecdysozoa</taxon>
        <taxon>Nematoda</taxon>
        <taxon>Chromadorea</taxon>
        <taxon>Rhabditida</taxon>
        <taxon>Tylenchina</taxon>
        <taxon>Panagrolaimomorpha</taxon>
        <taxon>Panagrolaimoidea</taxon>
        <taxon>Panagrolaimidae</taxon>
        <taxon>Panagrolaimus</taxon>
    </lineage>
</organism>
<reference evidence="2" key="1">
    <citation type="submission" date="2022-11" db="UniProtKB">
        <authorList>
            <consortium name="WormBaseParasite"/>
        </authorList>
    </citation>
    <scope>IDENTIFICATION</scope>
</reference>
<proteinExistence type="predicted"/>
<evidence type="ECO:0000313" key="1">
    <source>
        <dbReference type="Proteomes" id="UP000887579"/>
    </source>
</evidence>
<name>A0AC34EZQ0_9BILA</name>
<evidence type="ECO:0000313" key="2">
    <source>
        <dbReference type="WBParaSite" id="ES5_v2.g10085.t1"/>
    </source>
</evidence>